<reference evidence="1" key="2">
    <citation type="submission" date="2021-04" db="EMBL/GenBank/DDBJ databases">
        <authorList>
            <person name="Gilroy R."/>
        </authorList>
    </citation>
    <scope>NUCLEOTIDE SEQUENCE</scope>
    <source>
        <strain evidence="1">G3-2149</strain>
    </source>
</reference>
<dbReference type="EMBL" id="JAHLFU010000058">
    <property type="protein sequence ID" value="MBU3852839.1"/>
    <property type="molecule type" value="Genomic_DNA"/>
</dbReference>
<evidence type="ECO:0000313" key="1">
    <source>
        <dbReference type="EMBL" id="MBU3852839.1"/>
    </source>
</evidence>
<organism evidence="1 2">
    <name type="scientific">Candidatus Paraprevotella stercoravium</name>
    <dbReference type="NCBI Taxonomy" id="2838725"/>
    <lineage>
        <taxon>Bacteria</taxon>
        <taxon>Pseudomonadati</taxon>
        <taxon>Bacteroidota</taxon>
        <taxon>Bacteroidia</taxon>
        <taxon>Bacteroidales</taxon>
        <taxon>Prevotellaceae</taxon>
        <taxon>Paraprevotella</taxon>
    </lineage>
</organism>
<dbReference type="Proteomes" id="UP000823865">
    <property type="component" value="Unassembled WGS sequence"/>
</dbReference>
<dbReference type="AlphaFoldDB" id="A0A9E2L687"/>
<evidence type="ECO:0000313" key="2">
    <source>
        <dbReference type="Proteomes" id="UP000823865"/>
    </source>
</evidence>
<comment type="caution">
    <text evidence="1">The sequence shown here is derived from an EMBL/GenBank/DDBJ whole genome shotgun (WGS) entry which is preliminary data.</text>
</comment>
<gene>
    <name evidence="1" type="ORF">H9789_03245</name>
</gene>
<protein>
    <submittedName>
        <fullName evidence="1">Uncharacterized protein</fullName>
    </submittedName>
</protein>
<accession>A0A9E2L687</accession>
<proteinExistence type="predicted"/>
<sequence>MKNIIIIILSILCVSLSLWTGWRYITQKDVASSINNIIGEKRYLEDSFNDLLTVDFITGDSVNLKRGDTQSQLADLVSYPCMIIYLPSVQEEICGSCLDFAINEARDTLGDLFVSNRINIISLGDNPEIKERIYKKKVYVTETALIDVPKAYMPYYFVLNEDGKVSHLFCPNSAFEDHTTAYLTKVASILMD</sequence>
<name>A0A9E2L687_9BACT</name>
<reference evidence="1" key="1">
    <citation type="journal article" date="2021" name="PeerJ">
        <title>Extensive microbial diversity within the chicken gut microbiome revealed by metagenomics and culture.</title>
        <authorList>
            <person name="Gilroy R."/>
            <person name="Ravi A."/>
            <person name="Getino M."/>
            <person name="Pursley I."/>
            <person name="Horton D.L."/>
            <person name="Alikhan N.F."/>
            <person name="Baker D."/>
            <person name="Gharbi K."/>
            <person name="Hall N."/>
            <person name="Watson M."/>
            <person name="Adriaenssens E.M."/>
            <person name="Foster-Nyarko E."/>
            <person name="Jarju S."/>
            <person name="Secka A."/>
            <person name="Antonio M."/>
            <person name="Oren A."/>
            <person name="Chaudhuri R.R."/>
            <person name="La Ragione R."/>
            <person name="Hildebrand F."/>
            <person name="Pallen M.J."/>
        </authorList>
    </citation>
    <scope>NUCLEOTIDE SEQUENCE</scope>
    <source>
        <strain evidence="1">G3-2149</strain>
    </source>
</reference>